<dbReference type="GO" id="GO:0018762">
    <property type="term" value="F:aliphatic nitrilase activity"/>
    <property type="evidence" value="ECO:0007669"/>
    <property type="project" value="UniProtKB-EC"/>
</dbReference>
<accession>A0A0M6YBD3</accession>
<dbReference type="Pfam" id="PF00795">
    <property type="entry name" value="CN_hydrolase"/>
    <property type="match status" value="1"/>
</dbReference>
<organism evidence="3 4">
    <name type="scientific">Roseibium aggregatum</name>
    <dbReference type="NCBI Taxonomy" id="187304"/>
    <lineage>
        <taxon>Bacteria</taxon>
        <taxon>Pseudomonadati</taxon>
        <taxon>Pseudomonadota</taxon>
        <taxon>Alphaproteobacteria</taxon>
        <taxon>Hyphomicrobiales</taxon>
        <taxon>Stappiaceae</taxon>
        <taxon>Roseibium</taxon>
    </lineage>
</organism>
<dbReference type="Gene3D" id="3.60.110.10">
    <property type="entry name" value="Carbon-nitrogen hydrolase"/>
    <property type="match status" value="1"/>
</dbReference>
<dbReference type="PANTHER" id="PTHR46044:SF2">
    <property type="entry name" value="CN HYDROLASE DOMAIN-CONTAINING PROTEIN"/>
    <property type="match status" value="1"/>
</dbReference>
<keyword evidence="3" id="KW-0378">Hydrolase</keyword>
<dbReference type="EMBL" id="CXST01000007">
    <property type="protein sequence ID" value="CTQ47396.1"/>
    <property type="molecule type" value="Genomic_DNA"/>
</dbReference>
<sequence>MFLDHSFKAAAAHIAPVYLDPMASAEKAVSIIAEAARNGASFVAFSEAYLPGFPVWAAIHSPIKSHECFKKYAAASVYANGPEIEMVCKAAARHEVYVSIGFSERNPASVGGLWNSNLLIDDAGNILNHHRKLVPTFYEKLVWDPGDGAGLKVLATSCGRIGNLICGENSNPLSRYSLIAQGEQVHVSTYPPIWPTRPPEDSGNYDNRAANHIRASGHCFEAKCFGIVVAGVFDARATDLAVGNDADLKELLEACPRAASFFIDPTGTKIGDEMSDEGIGYADLNLSKCLEQKRFHDVAAGYNRFDIFDLHVDVRRTVPIRISDSDQLQPAAAKLIVEPVTLAKEFDPEATPPLKYSQ</sequence>
<dbReference type="SUPFAM" id="SSF56317">
    <property type="entry name" value="Carbon-nitrogen hydrolase"/>
    <property type="match status" value="1"/>
</dbReference>
<dbReference type="OrthoDB" id="9803803at2"/>
<comment type="similarity">
    <text evidence="1">Belongs to the carbon-nitrogen hydrolase superfamily. Nitrilase family.</text>
</comment>
<evidence type="ECO:0000256" key="1">
    <source>
        <dbReference type="ARBA" id="ARBA00008129"/>
    </source>
</evidence>
<reference evidence="4" key="1">
    <citation type="submission" date="2015-07" db="EMBL/GenBank/DDBJ databases">
        <authorList>
            <person name="Rodrigo-Torres Lidia"/>
            <person name="Arahal R.David."/>
        </authorList>
    </citation>
    <scope>NUCLEOTIDE SEQUENCE [LARGE SCALE GENOMIC DNA]</scope>
    <source>
        <strain evidence="4">CECT 4801</strain>
    </source>
</reference>
<feature type="domain" description="CN hydrolase" evidence="2">
    <location>
        <begin position="7"/>
        <end position="286"/>
    </location>
</feature>
<dbReference type="PROSITE" id="PS50263">
    <property type="entry name" value="CN_HYDROLASE"/>
    <property type="match status" value="1"/>
</dbReference>
<gene>
    <name evidence="3" type="primary">nitA</name>
    <name evidence="3" type="ORF">LAL4801_05858</name>
</gene>
<protein>
    <submittedName>
        <fullName evidence="3">Aliphatic nitrilase</fullName>
        <ecNumber evidence="3">3.5.5.7</ecNumber>
    </submittedName>
</protein>
<name>A0A0M6YBD3_9HYPH</name>
<dbReference type="InterPro" id="IPR003010">
    <property type="entry name" value="C-N_Hydrolase"/>
</dbReference>
<dbReference type="InterPro" id="IPR036526">
    <property type="entry name" value="C-N_Hydrolase_sf"/>
</dbReference>
<dbReference type="RefSeq" id="WP_055661437.1">
    <property type="nucleotide sequence ID" value="NZ_CXST01000007.1"/>
</dbReference>
<dbReference type="EC" id="3.5.5.7" evidence="3"/>
<keyword evidence="4" id="KW-1185">Reference proteome</keyword>
<proteinExistence type="inferred from homology"/>
<dbReference type="PANTHER" id="PTHR46044">
    <property type="entry name" value="NITRILASE"/>
    <property type="match status" value="1"/>
</dbReference>
<dbReference type="Proteomes" id="UP000048926">
    <property type="component" value="Unassembled WGS sequence"/>
</dbReference>
<evidence type="ECO:0000259" key="2">
    <source>
        <dbReference type="PROSITE" id="PS50263"/>
    </source>
</evidence>
<dbReference type="InterPro" id="IPR044149">
    <property type="entry name" value="Nitrilases_CHs"/>
</dbReference>
<dbReference type="CDD" id="cd07564">
    <property type="entry name" value="nitrilases_CHs"/>
    <property type="match status" value="1"/>
</dbReference>
<evidence type="ECO:0000313" key="3">
    <source>
        <dbReference type="EMBL" id="CTQ47396.1"/>
    </source>
</evidence>
<evidence type="ECO:0000313" key="4">
    <source>
        <dbReference type="Proteomes" id="UP000048926"/>
    </source>
</evidence>
<dbReference type="AlphaFoldDB" id="A0A0M6YBD3"/>